<name>A0AAW1LC29_POPJA</name>
<accession>A0AAW1LC29</accession>
<feature type="compositionally biased region" description="Polar residues" evidence="1">
    <location>
        <begin position="54"/>
        <end position="64"/>
    </location>
</feature>
<feature type="region of interest" description="Disordered" evidence="1">
    <location>
        <begin position="51"/>
        <end position="89"/>
    </location>
</feature>
<protein>
    <submittedName>
        <fullName evidence="2">Uncharacterized protein</fullName>
    </submittedName>
</protein>
<feature type="compositionally biased region" description="Polar residues" evidence="1">
    <location>
        <begin position="72"/>
        <end position="89"/>
    </location>
</feature>
<evidence type="ECO:0000313" key="3">
    <source>
        <dbReference type="Proteomes" id="UP001458880"/>
    </source>
</evidence>
<comment type="caution">
    <text evidence="2">The sequence shown here is derived from an EMBL/GenBank/DDBJ whole genome shotgun (WGS) entry which is preliminary data.</text>
</comment>
<sequence length="89" mass="10075">MEQLSKDCQYGTFLDDALRDNFVKGLEDERIQGKLLLEKDLKFSRACEIRKGSKIQQSMRNSSKYGVDAERSQTIQPGSQNTQDDGTKG</sequence>
<dbReference type="AlphaFoldDB" id="A0AAW1LC29"/>
<keyword evidence="3" id="KW-1185">Reference proteome</keyword>
<evidence type="ECO:0000256" key="1">
    <source>
        <dbReference type="SAM" id="MobiDB-lite"/>
    </source>
</evidence>
<dbReference type="EMBL" id="JASPKY010000132">
    <property type="protein sequence ID" value="KAK9731457.1"/>
    <property type="molecule type" value="Genomic_DNA"/>
</dbReference>
<proteinExistence type="predicted"/>
<organism evidence="2 3">
    <name type="scientific">Popillia japonica</name>
    <name type="common">Japanese beetle</name>
    <dbReference type="NCBI Taxonomy" id="7064"/>
    <lineage>
        <taxon>Eukaryota</taxon>
        <taxon>Metazoa</taxon>
        <taxon>Ecdysozoa</taxon>
        <taxon>Arthropoda</taxon>
        <taxon>Hexapoda</taxon>
        <taxon>Insecta</taxon>
        <taxon>Pterygota</taxon>
        <taxon>Neoptera</taxon>
        <taxon>Endopterygota</taxon>
        <taxon>Coleoptera</taxon>
        <taxon>Polyphaga</taxon>
        <taxon>Scarabaeiformia</taxon>
        <taxon>Scarabaeidae</taxon>
        <taxon>Rutelinae</taxon>
        <taxon>Popillia</taxon>
    </lineage>
</organism>
<dbReference type="Proteomes" id="UP001458880">
    <property type="component" value="Unassembled WGS sequence"/>
</dbReference>
<gene>
    <name evidence="2" type="ORF">QE152_g13645</name>
</gene>
<evidence type="ECO:0000313" key="2">
    <source>
        <dbReference type="EMBL" id="KAK9731457.1"/>
    </source>
</evidence>
<reference evidence="2 3" key="1">
    <citation type="journal article" date="2024" name="BMC Genomics">
        <title>De novo assembly and annotation of Popillia japonica's genome with initial clues to its potential as an invasive pest.</title>
        <authorList>
            <person name="Cucini C."/>
            <person name="Boschi S."/>
            <person name="Funari R."/>
            <person name="Cardaioli E."/>
            <person name="Iannotti N."/>
            <person name="Marturano G."/>
            <person name="Paoli F."/>
            <person name="Bruttini M."/>
            <person name="Carapelli A."/>
            <person name="Frati F."/>
            <person name="Nardi F."/>
        </authorList>
    </citation>
    <scope>NUCLEOTIDE SEQUENCE [LARGE SCALE GENOMIC DNA]</scope>
    <source>
        <strain evidence="2">DMR45628</strain>
    </source>
</reference>